<accession>A0A8H7Q533</accession>
<dbReference type="Proteomes" id="UP000612746">
    <property type="component" value="Unassembled WGS sequence"/>
</dbReference>
<evidence type="ECO:0000313" key="1">
    <source>
        <dbReference type="EMBL" id="KAG2185695.1"/>
    </source>
</evidence>
<protein>
    <submittedName>
        <fullName evidence="1">Uncharacterized protein</fullName>
    </submittedName>
</protein>
<dbReference type="EMBL" id="JAEPRA010000005">
    <property type="protein sequence ID" value="KAG2185695.1"/>
    <property type="molecule type" value="Genomic_DNA"/>
</dbReference>
<name>A0A8H7Q533_9FUNG</name>
<keyword evidence="2" id="KW-1185">Reference proteome</keyword>
<gene>
    <name evidence="1" type="ORF">INT44_002488</name>
</gene>
<reference evidence="1" key="1">
    <citation type="submission" date="2020-12" db="EMBL/GenBank/DDBJ databases">
        <title>Metabolic potential, ecology and presence of endohyphal bacteria is reflected in genomic diversity of Mucoromycotina.</title>
        <authorList>
            <person name="Muszewska A."/>
            <person name="Okrasinska A."/>
            <person name="Steczkiewicz K."/>
            <person name="Drgas O."/>
            <person name="Orlowska M."/>
            <person name="Perlinska-Lenart U."/>
            <person name="Aleksandrzak-Piekarczyk T."/>
            <person name="Szatraj K."/>
            <person name="Zielenkiewicz U."/>
            <person name="Pilsyk S."/>
            <person name="Malc E."/>
            <person name="Mieczkowski P."/>
            <person name="Kruszewska J.S."/>
            <person name="Biernat P."/>
            <person name="Pawlowska J."/>
        </authorList>
    </citation>
    <scope>NUCLEOTIDE SEQUENCE</scope>
    <source>
        <strain evidence="1">WA0000051536</strain>
    </source>
</reference>
<evidence type="ECO:0000313" key="2">
    <source>
        <dbReference type="Proteomes" id="UP000612746"/>
    </source>
</evidence>
<organism evidence="1 2">
    <name type="scientific">Umbelopsis vinacea</name>
    <dbReference type="NCBI Taxonomy" id="44442"/>
    <lineage>
        <taxon>Eukaryota</taxon>
        <taxon>Fungi</taxon>
        <taxon>Fungi incertae sedis</taxon>
        <taxon>Mucoromycota</taxon>
        <taxon>Mucoromycotina</taxon>
        <taxon>Umbelopsidomycetes</taxon>
        <taxon>Umbelopsidales</taxon>
        <taxon>Umbelopsidaceae</taxon>
        <taxon>Umbelopsis</taxon>
    </lineage>
</organism>
<comment type="caution">
    <text evidence="1">The sequence shown here is derived from an EMBL/GenBank/DDBJ whole genome shotgun (WGS) entry which is preliminary data.</text>
</comment>
<dbReference type="AlphaFoldDB" id="A0A8H7Q533"/>
<proteinExistence type="predicted"/>
<sequence>MKEQLDKLEENLTLIEMFEKTLNRTNKRQEDQMEREYKYFEDLQTVEIKNALEGFTGAKNRTLYQGIERLEGRYQYFGGYS</sequence>